<dbReference type="RefSeq" id="XP_007512236.1">
    <property type="nucleotide sequence ID" value="XM_007512174.1"/>
</dbReference>
<feature type="region of interest" description="Disordered" evidence="1">
    <location>
        <begin position="1"/>
        <end position="33"/>
    </location>
</feature>
<dbReference type="EMBL" id="FO082272">
    <property type="protein sequence ID" value="CCO66324.1"/>
    <property type="molecule type" value="Genomic_DNA"/>
</dbReference>
<dbReference type="OrthoDB" id="498796at2759"/>
<gene>
    <name evidence="2" type="ORF">Bathy07g00780</name>
</gene>
<dbReference type="SUPFAM" id="SSF48403">
    <property type="entry name" value="Ankyrin repeat"/>
    <property type="match status" value="1"/>
</dbReference>
<reference evidence="2 3" key="1">
    <citation type="submission" date="2011-10" db="EMBL/GenBank/DDBJ databases">
        <authorList>
            <person name="Genoscope - CEA"/>
        </authorList>
    </citation>
    <scope>NUCLEOTIDE SEQUENCE [LARGE SCALE GENOMIC DNA]</scope>
    <source>
        <strain evidence="2 3">RCC 1105</strain>
    </source>
</reference>
<accession>K8FHZ8</accession>
<keyword evidence="3" id="KW-1185">Reference proteome</keyword>
<dbReference type="KEGG" id="bpg:Bathy07g00780"/>
<proteinExistence type="predicted"/>
<evidence type="ECO:0000313" key="2">
    <source>
        <dbReference type="EMBL" id="CCO66324.1"/>
    </source>
</evidence>
<evidence type="ECO:0000313" key="3">
    <source>
        <dbReference type="Proteomes" id="UP000198341"/>
    </source>
</evidence>
<dbReference type="AlphaFoldDB" id="K8FHZ8"/>
<dbReference type="InterPro" id="IPR036770">
    <property type="entry name" value="Ankyrin_rpt-contain_sf"/>
</dbReference>
<organism evidence="2 3">
    <name type="scientific">Bathycoccus prasinos</name>
    <dbReference type="NCBI Taxonomy" id="41875"/>
    <lineage>
        <taxon>Eukaryota</taxon>
        <taxon>Viridiplantae</taxon>
        <taxon>Chlorophyta</taxon>
        <taxon>Mamiellophyceae</taxon>
        <taxon>Mamiellales</taxon>
        <taxon>Bathycoccaceae</taxon>
        <taxon>Bathycoccus</taxon>
    </lineage>
</organism>
<sequence>MPNANALARRERHETSSTTRGGKGGGGGGGKRRTYLMEQMQKGNSATVGELFLSAALEERTRKELLLARDENGSCCLHYAVYGASAESMKCLEMVLLECERRGERLDMAVKDFVDGSTPLILSAFTNDTFVIEKTLELTRLNGQQDEVLYERDNGKATIAGHLAQRARGNEGMKNVLAKVIAYAGPGGCGKLKRGEKAYLMKKKELTGQLSELDCDDLVFIINYWRLGNLLNASAMTEKKKLIEIILMATP</sequence>
<dbReference type="GeneID" id="19014568"/>
<dbReference type="Gene3D" id="1.25.40.20">
    <property type="entry name" value="Ankyrin repeat-containing domain"/>
    <property type="match status" value="1"/>
</dbReference>
<protein>
    <submittedName>
        <fullName evidence="2">Uncharacterized protein</fullName>
    </submittedName>
</protein>
<dbReference type="Proteomes" id="UP000198341">
    <property type="component" value="Chromosome 7"/>
</dbReference>
<evidence type="ECO:0000256" key="1">
    <source>
        <dbReference type="SAM" id="MobiDB-lite"/>
    </source>
</evidence>
<name>K8FHZ8_9CHLO</name>